<keyword evidence="1" id="KW-0808">Transferase</keyword>
<dbReference type="EMBL" id="LJQP01000177">
    <property type="protein sequence ID" value="KPX71160.1"/>
    <property type="molecule type" value="Genomic_DNA"/>
</dbReference>
<evidence type="ECO:0000259" key="4">
    <source>
        <dbReference type="Pfam" id="PF02702"/>
    </source>
</evidence>
<evidence type="ECO:0000256" key="1">
    <source>
        <dbReference type="ARBA" id="ARBA00022679"/>
    </source>
</evidence>
<feature type="domain" description="Signal transduction histidine kinase osmosensitive K+ channel sensor N-terminal" evidence="4">
    <location>
        <begin position="1"/>
        <end position="101"/>
    </location>
</feature>
<evidence type="ECO:0000313" key="6">
    <source>
        <dbReference type="Proteomes" id="UP000050265"/>
    </source>
</evidence>
<dbReference type="Proteomes" id="UP000050265">
    <property type="component" value="Unassembled WGS sequence"/>
</dbReference>
<dbReference type="GO" id="GO:0000155">
    <property type="term" value="F:phosphorelay sensor kinase activity"/>
    <property type="evidence" value="ECO:0007669"/>
    <property type="project" value="InterPro"/>
</dbReference>
<dbReference type="InterPro" id="IPR052023">
    <property type="entry name" value="Histidine_kinase_KdpD"/>
</dbReference>
<dbReference type="PATRIC" id="fig|53707.9.peg.5166"/>
<dbReference type="AlphaFoldDB" id="A0A0P9VME1"/>
<organism evidence="5 6">
    <name type="scientific">Pseudomonas amygdali pv. lachrymans</name>
    <name type="common">Pseudomonas syringae pv. lachrymans</name>
    <dbReference type="NCBI Taxonomy" id="53707"/>
    <lineage>
        <taxon>Bacteria</taxon>
        <taxon>Pseudomonadati</taxon>
        <taxon>Pseudomonadota</taxon>
        <taxon>Gammaproteobacteria</taxon>
        <taxon>Pseudomonadales</taxon>
        <taxon>Pseudomonadaceae</taxon>
        <taxon>Pseudomonas</taxon>
        <taxon>Pseudomonas amygdali</taxon>
    </lineage>
</organism>
<dbReference type="PANTHER" id="PTHR45569:SF1">
    <property type="entry name" value="SENSOR PROTEIN KDPD"/>
    <property type="match status" value="1"/>
</dbReference>
<dbReference type="PANTHER" id="PTHR45569">
    <property type="entry name" value="SENSOR PROTEIN KDPD"/>
    <property type="match status" value="1"/>
</dbReference>
<dbReference type="Gene3D" id="3.40.50.300">
    <property type="entry name" value="P-loop containing nucleotide triphosphate hydrolases"/>
    <property type="match status" value="1"/>
</dbReference>
<evidence type="ECO:0000313" key="5">
    <source>
        <dbReference type="EMBL" id="KPX71160.1"/>
    </source>
</evidence>
<keyword evidence="2" id="KW-0418">Kinase</keyword>
<sequence>MVETHGRAETEALLNGVPQQPLLRTEYRGMTLEEMDLDALLKAAPALVLVDELAHTNAPGSRHTKRWQDIQELLAAGIDVYTTVNVQHLESLNDQVRGITAAQ</sequence>
<feature type="non-terminal residue" evidence="5">
    <location>
        <position position="103"/>
    </location>
</feature>
<evidence type="ECO:0000256" key="2">
    <source>
        <dbReference type="ARBA" id="ARBA00022777"/>
    </source>
</evidence>
<protein>
    <submittedName>
        <fullName evidence="5">Sensor protein KdpD</fullName>
    </submittedName>
</protein>
<evidence type="ECO:0000256" key="3">
    <source>
        <dbReference type="ARBA" id="ARBA00023012"/>
    </source>
</evidence>
<name>A0A0P9VME1_PSEAV</name>
<gene>
    <name evidence="5" type="ORF">ALO35_05477</name>
</gene>
<reference evidence="5 6" key="1">
    <citation type="submission" date="2015-09" db="EMBL/GenBank/DDBJ databases">
        <title>Genome announcement of multiple Pseudomonas syringae strains.</title>
        <authorList>
            <person name="Thakur S."/>
            <person name="Wang P.W."/>
            <person name="Gong Y."/>
            <person name="Weir B.S."/>
            <person name="Guttman D.S."/>
        </authorList>
    </citation>
    <scope>NUCLEOTIDE SEQUENCE [LARGE SCALE GENOMIC DNA]</scope>
    <source>
        <strain evidence="5 6">ICMP3507</strain>
    </source>
</reference>
<comment type="caution">
    <text evidence="5">The sequence shown here is derived from an EMBL/GenBank/DDBJ whole genome shotgun (WGS) entry which is preliminary data.</text>
</comment>
<accession>A0A0P9VME1</accession>
<proteinExistence type="predicted"/>
<dbReference type="GO" id="GO:0005886">
    <property type="term" value="C:plasma membrane"/>
    <property type="evidence" value="ECO:0007669"/>
    <property type="project" value="TreeGrafter"/>
</dbReference>
<keyword evidence="3" id="KW-0902">Two-component regulatory system</keyword>
<dbReference type="Pfam" id="PF02702">
    <property type="entry name" value="KdpD"/>
    <property type="match status" value="1"/>
</dbReference>
<dbReference type="InterPro" id="IPR027417">
    <property type="entry name" value="P-loop_NTPase"/>
</dbReference>
<dbReference type="InterPro" id="IPR003852">
    <property type="entry name" value="Sig_transdc_His_kinase_KdpD_N"/>
</dbReference>